<proteinExistence type="predicted"/>
<dbReference type="EMBL" id="JAALHA020000005">
    <property type="protein sequence ID" value="MDR9895653.1"/>
    <property type="molecule type" value="Genomic_DNA"/>
</dbReference>
<organism evidence="1 2">
    <name type="scientific">Aetokthonos hydrillicola Thurmond2011</name>
    <dbReference type="NCBI Taxonomy" id="2712845"/>
    <lineage>
        <taxon>Bacteria</taxon>
        <taxon>Bacillati</taxon>
        <taxon>Cyanobacteriota</taxon>
        <taxon>Cyanophyceae</taxon>
        <taxon>Nostocales</taxon>
        <taxon>Hapalosiphonaceae</taxon>
        <taxon>Aetokthonos</taxon>
    </lineage>
</organism>
<comment type="caution">
    <text evidence="1">The sequence shown here is derived from an EMBL/GenBank/DDBJ whole genome shotgun (WGS) entry which is preliminary data.</text>
</comment>
<evidence type="ECO:0000313" key="2">
    <source>
        <dbReference type="Proteomes" id="UP000667802"/>
    </source>
</evidence>
<dbReference type="RefSeq" id="WP_310833854.1">
    <property type="nucleotide sequence ID" value="NZ_CAWQFN010000127.1"/>
</dbReference>
<dbReference type="AlphaFoldDB" id="A0AAP5MAA7"/>
<protein>
    <submittedName>
        <fullName evidence="1">Type II toxin-antitoxin system RelE/ParE family toxin</fullName>
    </submittedName>
</protein>
<dbReference type="InterPro" id="IPR009241">
    <property type="entry name" value="HigB-like"/>
</dbReference>
<reference evidence="2" key="1">
    <citation type="journal article" date="2021" name="Science">
        <title>Hunting the eagle killer: A cyanobacterial neurotoxin causes vacuolar myelinopathy.</title>
        <authorList>
            <person name="Breinlinger S."/>
            <person name="Phillips T.J."/>
            <person name="Haram B.N."/>
            <person name="Mares J."/>
            <person name="Martinez Yerena J.A."/>
            <person name="Hrouzek P."/>
            <person name="Sobotka R."/>
            <person name="Henderson W.M."/>
            <person name="Schmieder P."/>
            <person name="Williams S.M."/>
            <person name="Lauderdale J.D."/>
            <person name="Wilde H.D."/>
            <person name="Gerrin W."/>
            <person name="Kust A."/>
            <person name="Washington J.W."/>
            <person name="Wagner C."/>
            <person name="Geier B."/>
            <person name="Liebeke M."/>
            <person name="Enke H."/>
            <person name="Niedermeyer T.H.J."/>
            <person name="Wilde S.B."/>
        </authorList>
    </citation>
    <scope>NUCLEOTIDE SEQUENCE [LARGE SCALE GENOMIC DNA]</scope>
    <source>
        <strain evidence="2">Thurmond2011</strain>
    </source>
</reference>
<dbReference type="Pfam" id="PF05973">
    <property type="entry name" value="Gp49"/>
    <property type="match status" value="1"/>
</dbReference>
<sequence length="118" mass="13272">MIPLEIKEVVWLGDSRKNMQAFPKQVRIDMGAALMAAQCGETAAHVKPFKGVGSGVFEIAERYSKDAYRLIYAVQIGDHIYVLHAFQKKSKSGIATPKQDVDLIRKRYKEAQEHASHD</sequence>
<accession>A0AAP5MAA7</accession>
<evidence type="ECO:0000313" key="1">
    <source>
        <dbReference type="EMBL" id="MDR9895653.1"/>
    </source>
</evidence>
<name>A0AAP5MAA7_9CYAN</name>
<dbReference type="Proteomes" id="UP000667802">
    <property type="component" value="Unassembled WGS sequence"/>
</dbReference>
<gene>
    <name evidence="1" type="ORF">G7B40_013905</name>
</gene>
<keyword evidence="2" id="KW-1185">Reference proteome</keyword>